<reference evidence="3" key="1">
    <citation type="submission" date="2017-02" db="EMBL/GenBank/DDBJ databases">
        <authorList>
            <person name="Daims H."/>
        </authorList>
    </citation>
    <scope>NUCLEOTIDE SEQUENCE [LARGE SCALE GENOMIC DNA]</scope>
</reference>
<dbReference type="GO" id="GO:0008855">
    <property type="term" value="F:exodeoxyribonuclease VII activity"/>
    <property type="evidence" value="ECO:0007669"/>
    <property type="project" value="UniProtKB-EC"/>
</dbReference>
<dbReference type="EMBL" id="FUKJ01000269">
    <property type="protein sequence ID" value="SJM93577.1"/>
    <property type="molecule type" value="Genomic_DNA"/>
</dbReference>
<dbReference type="GO" id="GO:0009318">
    <property type="term" value="C:exodeoxyribonuclease VII complex"/>
    <property type="evidence" value="ECO:0007669"/>
    <property type="project" value="InterPro"/>
</dbReference>
<accession>A0A1R4HBL9</accession>
<organism evidence="2 3">
    <name type="scientific">Crenothrix polyspora</name>
    <dbReference type="NCBI Taxonomy" id="360316"/>
    <lineage>
        <taxon>Bacteria</taxon>
        <taxon>Pseudomonadati</taxon>
        <taxon>Pseudomonadota</taxon>
        <taxon>Gammaproteobacteria</taxon>
        <taxon>Methylococcales</taxon>
        <taxon>Crenotrichaceae</taxon>
        <taxon>Crenothrix</taxon>
    </lineage>
</organism>
<evidence type="ECO:0000313" key="2">
    <source>
        <dbReference type="EMBL" id="SJM93577.1"/>
    </source>
</evidence>
<dbReference type="EC" id="3.1.11.6" evidence="2"/>
<dbReference type="PANTHER" id="PTHR30008:SF0">
    <property type="entry name" value="EXODEOXYRIBONUCLEASE 7 LARGE SUBUNIT"/>
    <property type="match status" value="1"/>
</dbReference>
<protein>
    <submittedName>
        <fullName evidence="2">Exodeoxyribonuclease 7 large subunit</fullName>
        <ecNumber evidence="2">3.1.11.6</ecNumber>
    </submittedName>
</protein>
<gene>
    <name evidence="2" type="ORF">CRENPOLYSF2_3400001</name>
</gene>
<sequence length="138" mass="15728">MLTNTQRVDDLEGRLYRVLQTKLRACGSILDMKTAKLWQYAPTALINSHKQRQVYLENRLIQAIQYTLEQREQQLLNASQTLNTLSPLATLNRGYAIASHHLSGGLIRSTEQVKIGDMIQIRLAQGHFTSQIKDISHD</sequence>
<feature type="domain" description="Exonuclease VII large subunit C-terminal" evidence="1">
    <location>
        <begin position="4"/>
        <end position="130"/>
    </location>
</feature>
<evidence type="ECO:0000259" key="1">
    <source>
        <dbReference type="Pfam" id="PF02601"/>
    </source>
</evidence>
<dbReference type="GO" id="GO:0006308">
    <property type="term" value="P:DNA catabolic process"/>
    <property type="evidence" value="ECO:0007669"/>
    <property type="project" value="InterPro"/>
</dbReference>
<evidence type="ECO:0000313" key="3">
    <source>
        <dbReference type="Proteomes" id="UP000195442"/>
    </source>
</evidence>
<dbReference type="AlphaFoldDB" id="A0A1R4HBL9"/>
<keyword evidence="3" id="KW-1185">Reference proteome</keyword>
<proteinExistence type="predicted"/>
<dbReference type="Proteomes" id="UP000195442">
    <property type="component" value="Unassembled WGS sequence"/>
</dbReference>
<dbReference type="InterPro" id="IPR020579">
    <property type="entry name" value="Exonuc_VII_lsu_C"/>
</dbReference>
<dbReference type="PANTHER" id="PTHR30008">
    <property type="entry name" value="EXODEOXYRIBONUCLEASE 7 LARGE SUBUNIT"/>
    <property type="match status" value="1"/>
</dbReference>
<dbReference type="Pfam" id="PF02601">
    <property type="entry name" value="Exonuc_VII_L"/>
    <property type="match status" value="1"/>
</dbReference>
<name>A0A1R4HBL9_9GAMM</name>
<dbReference type="InterPro" id="IPR003753">
    <property type="entry name" value="Exonuc_VII_L"/>
</dbReference>
<keyword evidence="2" id="KW-0378">Hydrolase</keyword>